<feature type="chain" id="PRO_5008089031" description="Bacterial repeat domain-containing protein" evidence="2">
    <location>
        <begin position="27"/>
        <end position="585"/>
    </location>
</feature>
<gene>
    <name evidence="4" type="ORF">AW736_08005</name>
</gene>
<feature type="signal peptide" evidence="2">
    <location>
        <begin position="1"/>
        <end position="26"/>
    </location>
</feature>
<feature type="domain" description="Bacterial repeat" evidence="3">
    <location>
        <begin position="340"/>
        <end position="405"/>
    </location>
</feature>
<feature type="compositionally biased region" description="Polar residues" evidence="1">
    <location>
        <begin position="291"/>
        <end position="303"/>
    </location>
</feature>
<sequence>MHSFFSLRRMAALILSLMGFAAHVCADEIVSFLESRNGQLNIGTYQYWFNVSSPQILRFRLEALSGTSNITISRRRPDTGVDELIFFARYGGSYGSLGDKGYREFNLQAGDHTIRLNSSITSGWIRMTEITLENPPPANQAPSIEWQEAPSSATVGQTYRISARAHDPDGNLTQVNVWKNGQPFAFSGGGNGADGDSGNFTSDGTPGTVTFTAQAVDSAGLSSAVISHTITIDTPPNAAPTIVWGAVPAVVDSGQRYTISARATDPDGNLRTIHIWKDGGAFASTEGGNGSTSEASNQSADTGPRTVTYTACATDASGATSPTLTHTVTVEAPVLVQFSLVTSAGSGGTVSPGGLFMEGSSVLVTATPDALHDFVGWSGDASGTNNPISILMNRNRAVHALFALKSYSLVTSAIGSGIVTMGGTYPHGSIVTISATPAPNARFAGWAGDATGMVPTVVIVMDAPKLVQAVFAGKQAQAISFPALADVSVGAAALSLNAVASSGLPVYYGVSGPAMIMGNQLQVIAPGIVSVEARQDGNDFYLPALPVVRTFNVVAPAVLKYRAPNRTLLQSETNRGLVPFVIEQP</sequence>
<keyword evidence="5" id="KW-1185">Reference proteome</keyword>
<accession>A0A178IL64</accession>
<protein>
    <recommendedName>
        <fullName evidence="3">Bacterial repeat domain-containing protein</fullName>
    </recommendedName>
</protein>
<feature type="domain" description="Bacterial repeat" evidence="3">
    <location>
        <begin position="407"/>
        <end position="473"/>
    </location>
</feature>
<name>A0A178IL64_9BACT</name>
<dbReference type="Pfam" id="PF18998">
    <property type="entry name" value="Flg_new_2"/>
    <property type="match status" value="2"/>
</dbReference>
<evidence type="ECO:0000256" key="2">
    <source>
        <dbReference type="SAM" id="SignalP"/>
    </source>
</evidence>
<dbReference type="Gene3D" id="2.60.40.10">
    <property type="entry name" value="Immunoglobulins"/>
    <property type="match status" value="2"/>
</dbReference>
<keyword evidence="2" id="KW-0732">Signal</keyword>
<comment type="caution">
    <text evidence="4">The sequence shown here is derived from an EMBL/GenBank/DDBJ whole genome shotgun (WGS) entry which is preliminary data.</text>
</comment>
<evidence type="ECO:0000313" key="4">
    <source>
        <dbReference type="EMBL" id="OAM90411.1"/>
    </source>
</evidence>
<evidence type="ECO:0000259" key="3">
    <source>
        <dbReference type="Pfam" id="PF18998"/>
    </source>
</evidence>
<dbReference type="InterPro" id="IPR044060">
    <property type="entry name" value="Bacterial_rp_domain"/>
</dbReference>
<dbReference type="EMBL" id="LRRQ01000058">
    <property type="protein sequence ID" value="OAM90411.1"/>
    <property type="molecule type" value="Genomic_DNA"/>
</dbReference>
<organism evidence="4 5">
    <name type="scientific">Termitidicoccus mucosus</name>
    <dbReference type="NCBI Taxonomy" id="1184151"/>
    <lineage>
        <taxon>Bacteria</taxon>
        <taxon>Pseudomonadati</taxon>
        <taxon>Verrucomicrobiota</taxon>
        <taxon>Opitutia</taxon>
        <taxon>Opitutales</taxon>
        <taxon>Opitutaceae</taxon>
        <taxon>Termitidicoccus</taxon>
    </lineage>
</organism>
<feature type="region of interest" description="Disordered" evidence="1">
    <location>
        <begin position="284"/>
        <end position="303"/>
    </location>
</feature>
<dbReference type="Proteomes" id="UP000078486">
    <property type="component" value="Unassembled WGS sequence"/>
</dbReference>
<proteinExistence type="predicted"/>
<evidence type="ECO:0000256" key="1">
    <source>
        <dbReference type="SAM" id="MobiDB-lite"/>
    </source>
</evidence>
<dbReference type="InterPro" id="IPR013783">
    <property type="entry name" value="Ig-like_fold"/>
</dbReference>
<dbReference type="AlphaFoldDB" id="A0A178IL64"/>
<dbReference type="STRING" id="1184151.AW736_08005"/>
<evidence type="ECO:0000313" key="5">
    <source>
        <dbReference type="Proteomes" id="UP000078486"/>
    </source>
</evidence>
<reference evidence="4 5" key="1">
    <citation type="submission" date="2016-01" db="EMBL/GenBank/DDBJ databases">
        <title>High potential of lignocellulose degradation of a new Verrucomicrobia species.</title>
        <authorList>
            <person name="Wang Y."/>
            <person name="Shi Y."/>
            <person name="Qiu Z."/>
            <person name="Liu S."/>
            <person name="Yang H."/>
        </authorList>
    </citation>
    <scope>NUCLEOTIDE SEQUENCE [LARGE SCALE GENOMIC DNA]</scope>
    <source>
        <strain evidence="4 5">TSB47</strain>
    </source>
</reference>